<dbReference type="InterPro" id="IPR020568">
    <property type="entry name" value="Ribosomal_Su5_D2-typ_SF"/>
</dbReference>
<name>A0A4R9GNN5_9LEPT</name>
<keyword evidence="9" id="KW-1185">Reference proteome</keyword>
<dbReference type="PANTHER" id="PTHR33992">
    <property type="entry name" value="RIBONUCLEASE P PROTEIN COMPONENT"/>
    <property type="match status" value="1"/>
</dbReference>
<evidence type="ECO:0000256" key="6">
    <source>
        <dbReference type="ARBA" id="ARBA00022884"/>
    </source>
</evidence>
<dbReference type="SUPFAM" id="SSF54211">
    <property type="entry name" value="Ribosomal protein S5 domain 2-like"/>
    <property type="match status" value="1"/>
</dbReference>
<dbReference type="RefSeq" id="WP_135813781.1">
    <property type="nucleotide sequence ID" value="NZ_RQEV01000011.1"/>
</dbReference>
<dbReference type="PANTHER" id="PTHR33992:SF1">
    <property type="entry name" value="RIBONUCLEASE P PROTEIN COMPONENT"/>
    <property type="match status" value="1"/>
</dbReference>
<dbReference type="InterPro" id="IPR014721">
    <property type="entry name" value="Ribsml_uS5_D2-typ_fold_subgr"/>
</dbReference>
<dbReference type="PROSITE" id="PS00648">
    <property type="entry name" value="RIBONUCLEASE_P"/>
    <property type="match status" value="1"/>
</dbReference>
<dbReference type="GO" id="GO:0042781">
    <property type="term" value="F:3'-tRNA processing endoribonuclease activity"/>
    <property type="evidence" value="ECO:0007669"/>
    <property type="project" value="TreeGrafter"/>
</dbReference>
<dbReference type="Proteomes" id="UP000297855">
    <property type="component" value="Unassembled WGS sequence"/>
</dbReference>
<dbReference type="EC" id="3.1.26.5" evidence="7"/>
<keyword evidence="4" id="KW-0255">Endonuclease</keyword>
<evidence type="ECO:0000256" key="4">
    <source>
        <dbReference type="ARBA" id="ARBA00022759"/>
    </source>
</evidence>
<keyword evidence="2" id="KW-0819">tRNA processing</keyword>
<dbReference type="AlphaFoldDB" id="A0A4R9GNN5"/>
<dbReference type="Gene3D" id="3.30.230.10">
    <property type="match status" value="1"/>
</dbReference>
<dbReference type="GO" id="GO:0000049">
    <property type="term" value="F:tRNA binding"/>
    <property type="evidence" value="ECO:0007669"/>
    <property type="project" value="InterPro"/>
</dbReference>
<dbReference type="GO" id="GO:0030677">
    <property type="term" value="C:ribonuclease P complex"/>
    <property type="evidence" value="ECO:0007669"/>
    <property type="project" value="TreeGrafter"/>
</dbReference>
<evidence type="ECO:0000256" key="1">
    <source>
        <dbReference type="ARBA" id="ARBA00002663"/>
    </source>
</evidence>
<dbReference type="GO" id="GO:0004526">
    <property type="term" value="F:ribonuclease P activity"/>
    <property type="evidence" value="ECO:0007669"/>
    <property type="project" value="UniProtKB-UniRule"/>
</dbReference>
<dbReference type="NCBIfam" id="TIGR00188">
    <property type="entry name" value="rnpA"/>
    <property type="match status" value="1"/>
</dbReference>
<keyword evidence="6" id="KW-0694">RNA-binding</keyword>
<reference evidence="8" key="1">
    <citation type="journal article" date="2019" name="PLoS Negl. Trop. Dis.">
        <title>Revisiting the worldwide diversity of Leptospira species in the environment.</title>
        <authorList>
            <person name="Vincent A.T."/>
            <person name="Schiettekatte O."/>
            <person name="Bourhy P."/>
            <person name="Veyrier F.J."/>
            <person name="Picardeau M."/>
        </authorList>
    </citation>
    <scope>NUCLEOTIDE SEQUENCE [LARGE SCALE GENOMIC DNA]</scope>
    <source>
        <strain evidence="8">SCS5</strain>
    </source>
</reference>
<evidence type="ECO:0000256" key="2">
    <source>
        <dbReference type="ARBA" id="ARBA00022694"/>
    </source>
</evidence>
<gene>
    <name evidence="8" type="primary">rnpA</name>
    <name evidence="8" type="ORF">EHO61_11835</name>
</gene>
<evidence type="ECO:0000256" key="3">
    <source>
        <dbReference type="ARBA" id="ARBA00022722"/>
    </source>
</evidence>
<keyword evidence="3" id="KW-0540">Nuclease</keyword>
<evidence type="ECO:0000313" key="9">
    <source>
        <dbReference type="Proteomes" id="UP000297855"/>
    </source>
</evidence>
<dbReference type="Pfam" id="PF00825">
    <property type="entry name" value="Ribonuclease_P"/>
    <property type="match status" value="1"/>
</dbReference>
<dbReference type="InterPro" id="IPR020539">
    <property type="entry name" value="RNase_P_CS"/>
</dbReference>
<sequence>MEETLTSRKDIRELFQLGKRFSKPPLVLVHKPNGIGHNRFLYCPERSVGTAVRRNRVKRRLRAAIAELAPGFSQGFDIAVLAKPTIFELDHSELISYLAFLMRRIQ</sequence>
<dbReference type="InterPro" id="IPR000100">
    <property type="entry name" value="RNase_P"/>
</dbReference>
<keyword evidence="5 8" id="KW-0378">Hydrolase</keyword>
<comment type="caution">
    <text evidence="8">The sequence shown here is derived from an EMBL/GenBank/DDBJ whole genome shotgun (WGS) entry which is preliminary data.</text>
</comment>
<evidence type="ECO:0000256" key="7">
    <source>
        <dbReference type="NCBIfam" id="TIGR00188"/>
    </source>
</evidence>
<organism evidence="8 9">
    <name type="scientific">Leptospira fluminis</name>
    <dbReference type="NCBI Taxonomy" id="2484979"/>
    <lineage>
        <taxon>Bacteria</taxon>
        <taxon>Pseudomonadati</taxon>
        <taxon>Spirochaetota</taxon>
        <taxon>Spirochaetia</taxon>
        <taxon>Leptospirales</taxon>
        <taxon>Leptospiraceae</taxon>
        <taxon>Leptospira</taxon>
    </lineage>
</organism>
<evidence type="ECO:0000313" key="8">
    <source>
        <dbReference type="EMBL" id="TGK18131.1"/>
    </source>
</evidence>
<dbReference type="EMBL" id="RQEV01000011">
    <property type="protein sequence ID" value="TGK18131.1"/>
    <property type="molecule type" value="Genomic_DNA"/>
</dbReference>
<accession>A0A4R9GNN5</accession>
<comment type="function">
    <text evidence="1">RNaseP catalyzes the removal of the 5'-leader sequence from pre-tRNA to produce the mature 5'-terminus. It can also cleave other RNA substrates such as 4.5S RNA. The protein component plays an auxiliary but essential role in vivo by binding to the 5'-leader sequence and broadening the substrate specificity of the ribozyme.</text>
</comment>
<dbReference type="OrthoDB" id="339191at2"/>
<proteinExistence type="predicted"/>
<protein>
    <recommendedName>
        <fullName evidence="7">Ribonuclease P protein component</fullName>
        <ecNumber evidence="7">3.1.26.5</ecNumber>
    </recommendedName>
</protein>
<evidence type="ECO:0000256" key="5">
    <source>
        <dbReference type="ARBA" id="ARBA00022801"/>
    </source>
</evidence>